<reference evidence="1" key="1">
    <citation type="thesis" date="2020" institute="ProQuest LLC" country="789 East Eisenhower Parkway, Ann Arbor, MI, USA">
        <title>Comparative Genomics and Chromosome Evolution.</title>
        <authorList>
            <person name="Mudd A.B."/>
        </authorList>
    </citation>
    <scope>NUCLEOTIDE SEQUENCE</scope>
    <source>
        <strain evidence="1">Female2</strain>
        <tissue evidence="1">Blood</tissue>
    </source>
</reference>
<name>A0A8T2JLF1_9PIPI</name>
<sequence>MKGKQTQNTDYLFFNKGRDGKTRRTVWREFQVHQASFAVVIVSFHDSIAMGKSLCSREGQNFSS</sequence>
<proteinExistence type="predicted"/>
<dbReference type="Proteomes" id="UP000812440">
    <property type="component" value="Chromosome 8_10"/>
</dbReference>
<organism evidence="1 2">
    <name type="scientific">Hymenochirus boettgeri</name>
    <name type="common">Congo dwarf clawed frog</name>
    <dbReference type="NCBI Taxonomy" id="247094"/>
    <lineage>
        <taxon>Eukaryota</taxon>
        <taxon>Metazoa</taxon>
        <taxon>Chordata</taxon>
        <taxon>Craniata</taxon>
        <taxon>Vertebrata</taxon>
        <taxon>Euteleostomi</taxon>
        <taxon>Amphibia</taxon>
        <taxon>Batrachia</taxon>
        <taxon>Anura</taxon>
        <taxon>Pipoidea</taxon>
        <taxon>Pipidae</taxon>
        <taxon>Pipinae</taxon>
        <taxon>Hymenochirus</taxon>
    </lineage>
</organism>
<keyword evidence="2" id="KW-1185">Reference proteome</keyword>
<comment type="caution">
    <text evidence="1">The sequence shown here is derived from an EMBL/GenBank/DDBJ whole genome shotgun (WGS) entry which is preliminary data.</text>
</comment>
<dbReference type="EMBL" id="JAACNH010000003">
    <property type="protein sequence ID" value="KAG8446010.1"/>
    <property type="molecule type" value="Genomic_DNA"/>
</dbReference>
<dbReference type="EMBL" id="JAACNH010000003">
    <property type="protein sequence ID" value="KAG8446009.1"/>
    <property type="molecule type" value="Genomic_DNA"/>
</dbReference>
<protein>
    <submittedName>
        <fullName evidence="1">Uncharacterized protein</fullName>
    </submittedName>
</protein>
<dbReference type="AlphaFoldDB" id="A0A8T2JLF1"/>
<accession>A0A8T2JLF1</accession>
<evidence type="ECO:0000313" key="1">
    <source>
        <dbReference type="EMBL" id="KAG8446009.1"/>
    </source>
</evidence>
<evidence type="ECO:0000313" key="2">
    <source>
        <dbReference type="Proteomes" id="UP000812440"/>
    </source>
</evidence>
<gene>
    <name evidence="1" type="ORF">GDO86_013763</name>
</gene>